<dbReference type="EMBL" id="MSDQ01000039">
    <property type="protein sequence ID" value="OLO10312.1"/>
    <property type="molecule type" value="Genomic_DNA"/>
</dbReference>
<dbReference type="Gene3D" id="3.30.450.20">
    <property type="entry name" value="PAS domain"/>
    <property type="match status" value="2"/>
</dbReference>
<dbReference type="Proteomes" id="UP000186806">
    <property type="component" value="Unassembled WGS sequence"/>
</dbReference>
<dbReference type="GO" id="GO:0007165">
    <property type="term" value="P:signal transduction"/>
    <property type="evidence" value="ECO:0007669"/>
    <property type="project" value="UniProtKB-KW"/>
</dbReference>
<dbReference type="InterPro" id="IPR035965">
    <property type="entry name" value="PAS-like_dom_sf"/>
</dbReference>
<dbReference type="Pfam" id="PF00015">
    <property type="entry name" value="MCPsignal"/>
    <property type="match status" value="1"/>
</dbReference>
<evidence type="ECO:0000256" key="1">
    <source>
        <dbReference type="PROSITE-ProRule" id="PRU00284"/>
    </source>
</evidence>
<evidence type="ECO:0000313" key="5">
    <source>
        <dbReference type="Proteomes" id="UP000186806"/>
    </source>
</evidence>
<dbReference type="InterPro" id="IPR004089">
    <property type="entry name" value="MCPsignal_dom"/>
</dbReference>
<protein>
    <submittedName>
        <fullName evidence="4">Pili assembly chaperone</fullName>
    </submittedName>
</protein>
<dbReference type="SUPFAM" id="SSF55785">
    <property type="entry name" value="PYP-like sensor domain (PAS domain)"/>
    <property type="match status" value="2"/>
</dbReference>
<dbReference type="FunFam" id="3.30.450.20:FF:000103">
    <property type="entry name" value="Methyl-accepting chemotaxis protein"/>
    <property type="match status" value="1"/>
</dbReference>
<dbReference type="AlphaFoldDB" id="A0A1Q8T9H2"/>
<dbReference type="Gene3D" id="1.10.287.950">
    <property type="entry name" value="Methyl-accepting chemotaxis protein"/>
    <property type="match status" value="1"/>
</dbReference>
<reference evidence="4 5" key="1">
    <citation type="submission" date="2016-12" db="EMBL/GenBank/DDBJ databases">
        <title>Draft genome sequences of strains Salinicola socius SMB35, Salinicola sp. MH3R3-1 and Chromohalobacter sp. SMB17 from the Verkhnekamsk potash mining region of Russia.</title>
        <authorList>
            <person name="Mavrodi D.V."/>
            <person name="Olsson B.E."/>
            <person name="Korsakova E.S."/>
            <person name="Pyankova A."/>
            <person name="Mavrodi O.V."/>
            <person name="Plotnikova E.G."/>
        </authorList>
    </citation>
    <scope>NUCLEOTIDE SEQUENCE [LARGE SCALE GENOMIC DNA]</scope>
    <source>
        <strain evidence="4 5">SMB17</strain>
    </source>
</reference>
<dbReference type="InterPro" id="IPR001610">
    <property type="entry name" value="PAC"/>
</dbReference>
<evidence type="ECO:0000259" key="2">
    <source>
        <dbReference type="PROSITE" id="PS50111"/>
    </source>
</evidence>
<evidence type="ECO:0000313" key="4">
    <source>
        <dbReference type="EMBL" id="OLO10312.1"/>
    </source>
</evidence>
<sequence length="444" mass="49161">MALFRSPPNHAALFDAIHRAMAVIEFSPEGIILSANANFLTATGYQADALVGQHHRLLCERELAASQEYAAFWERLRQGEFIAGRFKRVARDGRPLWLEASYNPITDRHGKVIRVIKTATDISERIHREQDMHSRLNALDRAMAIIEFTPDGHIVTANQNFLDTVGYTLGEIEGTHHRIFCERDYVEGQEYRDFWRHLNAGEFMSGQFKRVDKQGRPLWLEASYNPVFDPDGHLYKVVKFATNITGRVTRENESAQMAYRISSTTEASANDGSRIINDTAEEIRRIADQVTSTSQQLATLEQRSTDINAVIQSIHEIAEQTNLLALNAAIEAARAGEHGRGFAVVSHEVRQLSIRTSQATQDITATIASLRDLTQEVNGGMQACLGSVENGVRMAGEAGQAIDKIRAGANDVVSAIQHVASSLPQIEADSDSATPSRVMSTAHV</sequence>
<gene>
    <name evidence="4" type="ORF">BTW10_15650</name>
</gene>
<organism evidence="4 5">
    <name type="scientific">Chromohalobacter japonicus</name>
    <dbReference type="NCBI Taxonomy" id="223900"/>
    <lineage>
        <taxon>Bacteria</taxon>
        <taxon>Pseudomonadati</taxon>
        <taxon>Pseudomonadota</taxon>
        <taxon>Gammaproteobacteria</taxon>
        <taxon>Oceanospirillales</taxon>
        <taxon>Halomonadaceae</taxon>
        <taxon>Chromohalobacter</taxon>
    </lineage>
</organism>
<dbReference type="GO" id="GO:0016020">
    <property type="term" value="C:membrane"/>
    <property type="evidence" value="ECO:0007669"/>
    <property type="project" value="InterPro"/>
</dbReference>
<dbReference type="RefSeq" id="WP_075370208.1">
    <property type="nucleotide sequence ID" value="NZ_MSDQ01000039.1"/>
</dbReference>
<dbReference type="CDD" id="cd11386">
    <property type="entry name" value="MCP_signal"/>
    <property type="match status" value="1"/>
</dbReference>
<keyword evidence="5" id="KW-1185">Reference proteome</keyword>
<dbReference type="STRING" id="223900.GCA_000821045_03014"/>
<dbReference type="InterPro" id="IPR050903">
    <property type="entry name" value="Bact_Chemotaxis_MeTrfase"/>
</dbReference>
<comment type="caution">
    <text evidence="4">The sequence shown here is derived from an EMBL/GenBank/DDBJ whole genome shotgun (WGS) entry which is preliminary data.</text>
</comment>
<dbReference type="GO" id="GO:0006935">
    <property type="term" value="P:chemotaxis"/>
    <property type="evidence" value="ECO:0007669"/>
    <property type="project" value="UniProtKB-ARBA"/>
</dbReference>
<dbReference type="SMART" id="SM00283">
    <property type="entry name" value="MA"/>
    <property type="match status" value="1"/>
</dbReference>
<dbReference type="InterPro" id="IPR000700">
    <property type="entry name" value="PAS-assoc_C"/>
</dbReference>
<keyword evidence="1" id="KW-0807">Transducer</keyword>
<dbReference type="PROSITE" id="PS50113">
    <property type="entry name" value="PAC"/>
    <property type="match status" value="2"/>
</dbReference>
<dbReference type="NCBIfam" id="TIGR00229">
    <property type="entry name" value="sensory_box"/>
    <property type="match status" value="2"/>
</dbReference>
<name>A0A1Q8T9H2_9GAMM</name>
<feature type="domain" description="PAC" evidence="3">
    <location>
        <begin position="80"/>
        <end position="134"/>
    </location>
</feature>
<dbReference type="CDD" id="cd00130">
    <property type="entry name" value="PAS"/>
    <property type="match status" value="2"/>
</dbReference>
<dbReference type="InterPro" id="IPR013655">
    <property type="entry name" value="PAS_fold_3"/>
</dbReference>
<dbReference type="Pfam" id="PF08447">
    <property type="entry name" value="PAS_3"/>
    <property type="match status" value="2"/>
</dbReference>
<proteinExistence type="predicted"/>
<dbReference type="PANTHER" id="PTHR24422:SF10">
    <property type="entry name" value="CHEMOTAXIS PROTEIN METHYLTRANSFERASE 2"/>
    <property type="match status" value="1"/>
</dbReference>
<feature type="domain" description="Methyl-accepting transducer" evidence="2">
    <location>
        <begin position="243"/>
        <end position="441"/>
    </location>
</feature>
<dbReference type="InterPro" id="IPR000014">
    <property type="entry name" value="PAS"/>
</dbReference>
<dbReference type="SMART" id="SM00086">
    <property type="entry name" value="PAC"/>
    <property type="match status" value="2"/>
</dbReference>
<dbReference type="PROSITE" id="PS50111">
    <property type="entry name" value="CHEMOTAXIS_TRANSDUC_2"/>
    <property type="match status" value="1"/>
</dbReference>
<dbReference type="PANTHER" id="PTHR24422">
    <property type="entry name" value="CHEMOTAXIS PROTEIN METHYLTRANSFERASE"/>
    <property type="match status" value="1"/>
</dbReference>
<dbReference type="SMART" id="SM00091">
    <property type="entry name" value="PAS"/>
    <property type="match status" value="2"/>
</dbReference>
<feature type="domain" description="PAC" evidence="3">
    <location>
        <begin position="204"/>
        <end position="256"/>
    </location>
</feature>
<accession>A0A1Q8T9H2</accession>
<evidence type="ECO:0000259" key="3">
    <source>
        <dbReference type="PROSITE" id="PS50113"/>
    </source>
</evidence>
<dbReference type="SUPFAM" id="SSF58104">
    <property type="entry name" value="Methyl-accepting chemotaxis protein (MCP) signaling domain"/>
    <property type="match status" value="1"/>
</dbReference>